<proteinExistence type="predicted"/>
<dbReference type="EMBL" id="FZNP01000031">
    <property type="protein sequence ID" value="SNS80443.1"/>
    <property type="molecule type" value="Genomic_DNA"/>
</dbReference>
<dbReference type="AlphaFoldDB" id="A0A239HHY6"/>
<feature type="region of interest" description="Disordered" evidence="1">
    <location>
        <begin position="82"/>
        <end position="118"/>
    </location>
</feature>
<name>A0A239HHY6_9ACTN</name>
<organism evidence="2 3">
    <name type="scientific">Actinomadura mexicana</name>
    <dbReference type="NCBI Taxonomy" id="134959"/>
    <lineage>
        <taxon>Bacteria</taxon>
        <taxon>Bacillati</taxon>
        <taxon>Actinomycetota</taxon>
        <taxon>Actinomycetes</taxon>
        <taxon>Streptosporangiales</taxon>
        <taxon>Thermomonosporaceae</taxon>
        <taxon>Actinomadura</taxon>
    </lineage>
</organism>
<accession>A0A239HHY6</accession>
<feature type="region of interest" description="Disordered" evidence="1">
    <location>
        <begin position="130"/>
        <end position="150"/>
    </location>
</feature>
<feature type="region of interest" description="Disordered" evidence="1">
    <location>
        <begin position="1"/>
        <end position="31"/>
    </location>
</feature>
<protein>
    <submittedName>
        <fullName evidence="2">Uncharacterized protein</fullName>
    </submittedName>
</protein>
<dbReference type="Proteomes" id="UP000198420">
    <property type="component" value="Unassembled WGS sequence"/>
</dbReference>
<gene>
    <name evidence="2" type="ORF">SAMN06265355_13117</name>
</gene>
<feature type="compositionally biased region" description="Basic and acidic residues" evidence="1">
    <location>
        <begin position="1"/>
        <end position="28"/>
    </location>
</feature>
<keyword evidence="3" id="KW-1185">Reference proteome</keyword>
<reference evidence="3" key="1">
    <citation type="submission" date="2017-06" db="EMBL/GenBank/DDBJ databases">
        <authorList>
            <person name="Varghese N."/>
            <person name="Submissions S."/>
        </authorList>
    </citation>
    <scope>NUCLEOTIDE SEQUENCE [LARGE SCALE GENOMIC DNA]</scope>
    <source>
        <strain evidence="3">DSM 44485</strain>
    </source>
</reference>
<feature type="compositionally biased region" description="Basic and acidic residues" evidence="1">
    <location>
        <begin position="82"/>
        <end position="99"/>
    </location>
</feature>
<sequence>MRGRTPETAREAAREKARRRQAEREALRRGRAAAEQLALTSPGWVVMYGPASRQIWAYAAWPSCPALALAGADPQTLATAMREAEREAQARGLVDRRGGADPGGPHRHGYHPEPSRAAEPCIARGRAGGWIPGGPAAGPQHRGEGLGRAC</sequence>
<feature type="compositionally biased region" description="Basic and acidic residues" evidence="1">
    <location>
        <begin position="141"/>
        <end position="150"/>
    </location>
</feature>
<evidence type="ECO:0000256" key="1">
    <source>
        <dbReference type="SAM" id="MobiDB-lite"/>
    </source>
</evidence>
<evidence type="ECO:0000313" key="3">
    <source>
        <dbReference type="Proteomes" id="UP000198420"/>
    </source>
</evidence>
<dbReference type="RefSeq" id="WP_089316967.1">
    <property type="nucleotide sequence ID" value="NZ_FZNP01000031.1"/>
</dbReference>
<evidence type="ECO:0000313" key="2">
    <source>
        <dbReference type="EMBL" id="SNS80443.1"/>
    </source>
</evidence>